<dbReference type="SUPFAM" id="SSF51316">
    <property type="entry name" value="Mss4-like"/>
    <property type="match status" value="1"/>
</dbReference>
<dbReference type="NCBIfam" id="TIGR00357">
    <property type="entry name" value="peptide-methionine (R)-S-oxide reductase MsrB"/>
    <property type="match status" value="1"/>
</dbReference>
<dbReference type="EC" id="1.8.4.11" evidence="6"/>
<dbReference type="GO" id="GO:0005737">
    <property type="term" value="C:cytoplasm"/>
    <property type="evidence" value="ECO:0007669"/>
    <property type="project" value="TreeGrafter"/>
</dbReference>
<comment type="catalytic activity">
    <reaction evidence="4">
        <text>L-methionyl-[protein] + [thioredoxin]-disulfide + H2O = L-methionyl-(R)-S-oxide-[protein] + [thioredoxin]-dithiol</text>
        <dbReference type="Rhea" id="RHEA:24164"/>
        <dbReference type="Rhea" id="RHEA-COMP:10698"/>
        <dbReference type="Rhea" id="RHEA-COMP:10700"/>
        <dbReference type="Rhea" id="RHEA-COMP:12313"/>
        <dbReference type="Rhea" id="RHEA-COMP:12314"/>
        <dbReference type="ChEBI" id="CHEBI:15377"/>
        <dbReference type="ChEBI" id="CHEBI:16044"/>
        <dbReference type="ChEBI" id="CHEBI:29950"/>
        <dbReference type="ChEBI" id="CHEBI:45764"/>
        <dbReference type="ChEBI" id="CHEBI:50058"/>
        <dbReference type="EC" id="1.8.4.12"/>
    </reaction>
</comment>
<dbReference type="PROSITE" id="PS51790">
    <property type="entry name" value="MSRB"/>
    <property type="match status" value="1"/>
</dbReference>
<dbReference type="SUPFAM" id="SSF55068">
    <property type="entry name" value="Peptide methionine sulfoxide reductase"/>
    <property type="match status" value="1"/>
</dbReference>
<dbReference type="InterPro" id="IPR002569">
    <property type="entry name" value="Met_Sox_Rdtase_MsrA_dom"/>
</dbReference>
<comment type="caution">
    <text evidence="8">The sequence shown here is derived from an EMBL/GenBank/DDBJ whole genome shotgun (WGS) entry which is preliminary data.</text>
</comment>
<evidence type="ECO:0000256" key="1">
    <source>
        <dbReference type="ARBA" id="ARBA00023002"/>
    </source>
</evidence>
<comment type="catalytic activity">
    <reaction evidence="5 6">
        <text>[thioredoxin]-disulfide + L-methionine + H2O = L-methionine (S)-S-oxide + [thioredoxin]-dithiol</text>
        <dbReference type="Rhea" id="RHEA:19993"/>
        <dbReference type="Rhea" id="RHEA-COMP:10698"/>
        <dbReference type="Rhea" id="RHEA-COMP:10700"/>
        <dbReference type="ChEBI" id="CHEBI:15377"/>
        <dbReference type="ChEBI" id="CHEBI:29950"/>
        <dbReference type="ChEBI" id="CHEBI:50058"/>
        <dbReference type="ChEBI" id="CHEBI:57844"/>
        <dbReference type="ChEBI" id="CHEBI:58772"/>
        <dbReference type="EC" id="1.8.4.11"/>
    </reaction>
</comment>
<feature type="active site" evidence="6">
    <location>
        <position position="12"/>
    </location>
</feature>
<protein>
    <recommendedName>
        <fullName evidence="6">Peptide methionine sulfoxide reductase MsrA</fullName>
        <shortName evidence="6">Protein-methionine-S-oxide reductase</shortName>
        <ecNumber evidence="6">1.8.4.11</ecNumber>
    </recommendedName>
    <alternativeName>
        <fullName evidence="6">Peptide-methionine (S)-S-oxide reductase</fullName>
        <shortName evidence="6">Peptide Met(O) reductase</shortName>
    </alternativeName>
</protein>
<comment type="similarity">
    <text evidence="6">Belongs to the MsrA Met sulfoxide reductase family.</text>
</comment>
<dbReference type="Gene3D" id="2.170.150.20">
    <property type="entry name" value="Peptide methionine sulfoxide reductase"/>
    <property type="match status" value="1"/>
</dbReference>
<reference evidence="8" key="1">
    <citation type="submission" date="2020-08" db="EMBL/GenBank/DDBJ databases">
        <title>Genome public.</title>
        <authorList>
            <person name="Liu C."/>
            <person name="Sun Q."/>
        </authorList>
    </citation>
    <scope>NUCLEOTIDE SEQUENCE</scope>
    <source>
        <strain evidence="8">BX7</strain>
    </source>
</reference>
<evidence type="ECO:0000259" key="7">
    <source>
        <dbReference type="PROSITE" id="PS51790"/>
    </source>
</evidence>
<name>A0A926DBI7_9FIRM</name>
<feature type="domain" description="MsrB" evidence="7">
    <location>
        <begin position="179"/>
        <end position="302"/>
    </location>
</feature>
<keyword evidence="9" id="KW-1185">Reference proteome</keyword>
<dbReference type="AlphaFoldDB" id="A0A926DBI7"/>
<dbReference type="HAMAP" id="MF_01401">
    <property type="entry name" value="MsrA"/>
    <property type="match status" value="1"/>
</dbReference>
<evidence type="ECO:0000313" key="8">
    <source>
        <dbReference type="EMBL" id="MBC8535945.1"/>
    </source>
</evidence>
<evidence type="ECO:0000256" key="2">
    <source>
        <dbReference type="ARBA" id="ARBA00023268"/>
    </source>
</evidence>
<dbReference type="RefSeq" id="WP_249299684.1">
    <property type="nucleotide sequence ID" value="NZ_JACRSP010000002.1"/>
</dbReference>
<dbReference type="GO" id="GO:0008113">
    <property type="term" value="F:peptide-methionine (S)-S-oxide reductase activity"/>
    <property type="evidence" value="ECO:0007669"/>
    <property type="project" value="UniProtKB-UniRule"/>
</dbReference>
<comment type="catalytic activity">
    <reaction evidence="3 6">
        <text>L-methionyl-[protein] + [thioredoxin]-disulfide + H2O = L-methionyl-(S)-S-oxide-[protein] + [thioredoxin]-dithiol</text>
        <dbReference type="Rhea" id="RHEA:14217"/>
        <dbReference type="Rhea" id="RHEA-COMP:10698"/>
        <dbReference type="Rhea" id="RHEA-COMP:10700"/>
        <dbReference type="Rhea" id="RHEA-COMP:12313"/>
        <dbReference type="Rhea" id="RHEA-COMP:12315"/>
        <dbReference type="ChEBI" id="CHEBI:15377"/>
        <dbReference type="ChEBI" id="CHEBI:16044"/>
        <dbReference type="ChEBI" id="CHEBI:29950"/>
        <dbReference type="ChEBI" id="CHEBI:44120"/>
        <dbReference type="ChEBI" id="CHEBI:50058"/>
        <dbReference type="EC" id="1.8.4.11"/>
    </reaction>
</comment>
<evidence type="ECO:0000256" key="3">
    <source>
        <dbReference type="ARBA" id="ARBA00047806"/>
    </source>
</evidence>
<comment type="function">
    <text evidence="6">Has an important function as a repair enzyme for proteins that have been inactivated by oxidation. Catalyzes the reversible oxidation-reduction of methionine sulfoxide in proteins to methionine.</text>
</comment>
<sequence length="318" mass="35818">MTHKTLCLAGGCFWGVERFVQALPGILYTQAGYANGRTEWPTYEQVCSGETGHAEAVLVRFDAQTLTLKTLVELFFTIIDPTLRDRQGNDCGSQYRSGVYYADPGDLPVIEAVFARVRAQYERPLCTELAPLTHFWPAEEYHQSYLQKNPGGYCHIPPGRFQQAWRMLVDPALYPMPPLELLRETMDPLAFRVAFESETEPAYSNVYWDRFEPGLYVDVASGEPLFSSADKFRSPCGWPAFSKPIDPAVISEHRDTSFGMERVEVRARVSGIHLGHVFEDGPAQRGGRRYCINGVCLRFVPLAQMEREGYGGLIGEVE</sequence>
<dbReference type="GO" id="GO:0034599">
    <property type="term" value="P:cellular response to oxidative stress"/>
    <property type="evidence" value="ECO:0007669"/>
    <property type="project" value="TreeGrafter"/>
</dbReference>
<dbReference type="GO" id="GO:0033743">
    <property type="term" value="F:peptide-methionine (R)-S-oxide reductase activity"/>
    <property type="evidence" value="ECO:0007669"/>
    <property type="project" value="UniProtKB-EC"/>
</dbReference>
<gene>
    <name evidence="6 8" type="primary">msrA</name>
    <name evidence="8" type="ORF">H8695_04480</name>
</gene>
<dbReference type="PANTHER" id="PTHR42799:SF2">
    <property type="entry name" value="MITOCHONDRIAL PEPTIDE METHIONINE SULFOXIDE REDUCTASE"/>
    <property type="match status" value="1"/>
</dbReference>
<evidence type="ECO:0000256" key="5">
    <source>
        <dbReference type="ARBA" id="ARBA00048782"/>
    </source>
</evidence>
<dbReference type="Gene3D" id="3.30.1060.10">
    <property type="entry name" value="Peptide methionine sulphoxide reductase MsrA"/>
    <property type="match status" value="1"/>
</dbReference>
<dbReference type="Proteomes" id="UP000620366">
    <property type="component" value="Unassembled WGS sequence"/>
</dbReference>
<evidence type="ECO:0000256" key="4">
    <source>
        <dbReference type="ARBA" id="ARBA00048488"/>
    </source>
</evidence>
<dbReference type="InterPro" id="IPR036509">
    <property type="entry name" value="Met_Sox_Rdtase_MsrA_sf"/>
</dbReference>
<dbReference type="EMBL" id="JACRSP010000002">
    <property type="protein sequence ID" value="MBC8535945.1"/>
    <property type="molecule type" value="Genomic_DNA"/>
</dbReference>
<dbReference type="PANTHER" id="PTHR42799">
    <property type="entry name" value="MITOCHONDRIAL PEPTIDE METHIONINE SULFOXIDE REDUCTASE"/>
    <property type="match status" value="1"/>
</dbReference>
<organism evidence="8 9">
    <name type="scientific">Feifania hominis</name>
    <dbReference type="NCBI Taxonomy" id="2763660"/>
    <lineage>
        <taxon>Bacteria</taxon>
        <taxon>Bacillati</taxon>
        <taxon>Bacillota</taxon>
        <taxon>Clostridia</taxon>
        <taxon>Eubacteriales</taxon>
        <taxon>Feifaniaceae</taxon>
        <taxon>Feifania</taxon>
    </lineage>
</organism>
<dbReference type="NCBIfam" id="TIGR00401">
    <property type="entry name" value="msrA"/>
    <property type="match status" value="1"/>
</dbReference>
<dbReference type="InterPro" id="IPR011057">
    <property type="entry name" value="Mss4-like_sf"/>
</dbReference>
<proteinExistence type="inferred from homology"/>
<keyword evidence="1 6" id="KW-0560">Oxidoreductase</keyword>
<dbReference type="Pfam" id="PF01625">
    <property type="entry name" value="PMSR"/>
    <property type="match status" value="1"/>
</dbReference>
<accession>A0A926DBI7</accession>
<keyword evidence="2" id="KW-0511">Multifunctional enzyme</keyword>
<dbReference type="Pfam" id="PF01641">
    <property type="entry name" value="SelR"/>
    <property type="match status" value="1"/>
</dbReference>
<evidence type="ECO:0000313" key="9">
    <source>
        <dbReference type="Proteomes" id="UP000620366"/>
    </source>
</evidence>
<evidence type="ECO:0000256" key="6">
    <source>
        <dbReference type="HAMAP-Rule" id="MF_01401"/>
    </source>
</evidence>
<dbReference type="InterPro" id="IPR002579">
    <property type="entry name" value="Met_Sox_Rdtase_MsrB_dom"/>
</dbReference>
<dbReference type="InterPro" id="IPR050162">
    <property type="entry name" value="MsrA_MetSO_reductase"/>
</dbReference>